<protein>
    <submittedName>
        <fullName evidence="3">HD domain-containing protein</fullName>
    </submittedName>
    <submittedName>
        <fullName evidence="4">Phosphohydrolase</fullName>
    </submittedName>
</protein>
<evidence type="ECO:0000256" key="1">
    <source>
        <dbReference type="ARBA" id="ARBA00022801"/>
    </source>
</evidence>
<evidence type="ECO:0000313" key="4">
    <source>
        <dbReference type="EMBL" id="RAM00987.1"/>
    </source>
</evidence>
<dbReference type="Pfam" id="PF01966">
    <property type="entry name" value="HD"/>
    <property type="match status" value="1"/>
</dbReference>
<dbReference type="GO" id="GO:0016787">
    <property type="term" value="F:hydrolase activity"/>
    <property type="evidence" value="ECO:0007669"/>
    <property type="project" value="UniProtKB-KW"/>
</dbReference>
<sequence>MNSEKTPRALKSRLEQREIQILGTRACFSKNAVRRYLEPRSDTEYRLAFSADADRILNSLAYTRYSDKTQVFSLINNDHLTHRVLHVQMLSRVARTIGRYLGLNTDLIEAIAMGHDIGHTPFGHDGERFLSRLTQSAGAGHFHHNLQSMQFLDVIERKGKGWNLTLQTLDAIVCHNGEAHARTLTPASPRDFADLDTIVSQIRAGTMDDVLPMTMEGCVVRIADTVAYIGRDFEDAVRLKIVDRDQLPGTCRELFGATQGTIVFTLVTDLINSSIDQDFIGFSLGVADALKELKQFNYQFIYKNPLIKRHLTSVEDIFKCLFDRYMNDLAKENRASVIYSQFLNGMDDTYRSNHSHAEITRDFIAGMTDSFFIRQAPDHLRPTPIDWV</sequence>
<accession>A0A328FD75</accession>
<dbReference type="EMBL" id="CP036313">
    <property type="protein sequence ID" value="QBH14652.1"/>
    <property type="molecule type" value="Genomic_DNA"/>
</dbReference>
<dbReference type="PANTHER" id="PTHR35795:SF1">
    <property type="entry name" value="BIS(5'-NUCLEOSYL)-TETRAPHOSPHATASE, SYMMETRICAL"/>
    <property type="match status" value="1"/>
</dbReference>
<dbReference type="EMBL" id="QLNI01000034">
    <property type="protein sequence ID" value="RAM00987.1"/>
    <property type="molecule type" value="Genomic_DNA"/>
</dbReference>
<dbReference type="InterPro" id="IPR006674">
    <property type="entry name" value="HD_domain"/>
</dbReference>
<evidence type="ECO:0000313" key="3">
    <source>
        <dbReference type="EMBL" id="QBH14652.1"/>
    </source>
</evidence>
<dbReference type="SMART" id="SM00471">
    <property type="entry name" value="HDc"/>
    <property type="match status" value="1"/>
</dbReference>
<dbReference type="Gene3D" id="1.10.3210.10">
    <property type="entry name" value="Hypothetical protein af1432"/>
    <property type="match status" value="1"/>
</dbReference>
<dbReference type="InterPro" id="IPR051094">
    <property type="entry name" value="Diverse_Catalytic_Enzymes"/>
</dbReference>
<gene>
    <name evidence="4" type="ORF">DO021_16035</name>
    <name evidence="3" type="ORF">EYB58_18005</name>
</gene>
<evidence type="ECO:0000259" key="2">
    <source>
        <dbReference type="PROSITE" id="PS51831"/>
    </source>
</evidence>
<reference evidence="4 5" key="1">
    <citation type="submission" date="2018-06" db="EMBL/GenBank/DDBJ databases">
        <title>Complete Genome Sequence of Desulfobacter hydrogenophilus (DSM3380).</title>
        <authorList>
            <person name="Marietou A."/>
            <person name="Schreiber L."/>
            <person name="Marshall I."/>
            <person name="Jorgensen B."/>
        </authorList>
    </citation>
    <scope>NUCLEOTIDE SEQUENCE [LARGE SCALE GENOMIC DNA]</scope>
    <source>
        <strain evidence="4 5">DSM 3380</strain>
    </source>
</reference>
<dbReference type="PROSITE" id="PS51831">
    <property type="entry name" value="HD"/>
    <property type="match status" value="1"/>
</dbReference>
<proteinExistence type="predicted"/>
<dbReference type="Proteomes" id="UP000248798">
    <property type="component" value="Unassembled WGS sequence"/>
</dbReference>
<dbReference type="OrthoDB" id="9803619at2"/>
<organism evidence="4 5">
    <name type="scientific">Desulfobacter hydrogenophilus</name>
    <dbReference type="NCBI Taxonomy" id="2291"/>
    <lineage>
        <taxon>Bacteria</taxon>
        <taxon>Pseudomonadati</taxon>
        <taxon>Thermodesulfobacteriota</taxon>
        <taxon>Desulfobacteria</taxon>
        <taxon>Desulfobacterales</taxon>
        <taxon>Desulfobacteraceae</taxon>
        <taxon>Desulfobacter</taxon>
    </lineage>
</organism>
<keyword evidence="1 4" id="KW-0378">Hydrolase</keyword>
<dbReference type="Pfam" id="PF13286">
    <property type="entry name" value="HD_assoc"/>
    <property type="match status" value="1"/>
</dbReference>
<evidence type="ECO:0000313" key="6">
    <source>
        <dbReference type="Proteomes" id="UP000293902"/>
    </source>
</evidence>
<feature type="domain" description="HD" evidence="2">
    <location>
        <begin position="83"/>
        <end position="229"/>
    </location>
</feature>
<dbReference type="InterPro" id="IPR026875">
    <property type="entry name" value="PHydrolase_assoc_dom"/>
</dbReference>
<keyword evidence="6" id="KW-1185">Reference proteome</keyword>
<evidence type="ECO:0000313" key="5">
    <source>
        <dbReference type="Proteomes" id="UP000248798"/>
    </source>
</evidence>
<reference evidence="3 6" key="2">
    <citation type="submission" date="2019-02" db="EMBL/GenBank/DDBJ databases">
        <title>Complete genome sequence of Desulfobacter hydrogenophilus AcRS1.</title>
        <authorList>
            <person name="Marietou A."/>
            <person name="Lund M.B."/>
            <person name="Marshall I.P.G."/>
            <person name="Schreiber L."/>
            <person name="Jorgensen B."/>
        </authorList>
    </citation>
    <scope>NUCLEOTIDE SEQUENCE [LARGE SCALE GENOMIC DNA]</scope>
    <source>
        <strain evidence="3 6">AcRS1</strain>
    </source>
</reference>
<dbReference type="RefSeq" id="WP_111958500.1">
    <property type="nucleotide sequence ID" value="NZ_CP036313.1"/>
</dbReference>
<dbReference type="InterPro" id="IPR003607">
    <property type="entry name" value="HD/PDEase_dom"/>
</dbReference>
<dbReference type="Proteomes" id="UP000293902">
    <property type="component" value="Chromosome"/>
</dbReference>
<dbReference type="PANTHER" id="PTHR35795">
    <property type="entry name" value="SLR1885 PROTEIN"/>
    <property type="match status" value="1"/>
</dbReference>
<dbReference type="AlphaFoldDB" id="A0A328FD75"/>
<dbReference type="CDD" id="cd00077">
    <property type="entry name" value="HDc"/>
    <property type="match status" value="1"/>
</dbReference>
<dbReference type="SUPFAM" id="SSF109604">
    <property type="entry name" value="HD-domain/PDEase-like"/>
    <property type="match status" value="1"/>
</dbReference>
<name>A0A328FD75_9BACT</name>